<dbReference type="EMBL" id="ACEB01000039">
    <property type="protein sequence ID" value="EEG26044.1"/>
    <property type="molecule type" value="Genomic_DNA"/>
</dbReference>
<dbReference type="HOGENOM" id="CLU_3182624_0_0_11"/>
<sequence length="46" mass="5419">MILQVEEQNVLHKTQRTNPIDDGLDLIHDVLRKRIIGGKYIFHHTI</sequence>
<proteinExistence type="predicted"/>
<organism evidence="1 2">
    <name type="scientific">Corynebacterium matruchotii ATCC 33806</name>
    <dbReference type="NCBI Taxonomy" id="566549"/>
    <lineage>
        <taxon>Bacteria</taxon>
        <taxon>Bacillati</taxon>
        <taxon>Actinomycetota</taxon>
        <taxon>Actinomycetes</taxon>
        <taxon>Mycobacteriales</taxon>
        <taxon>Corynebacteriaceae</taxon>
        <taxon>Corynebacterium</taxon>
    </lineage>
</organism>
<protein>
    <submittedName>
        <fullName evidence="1">Uncharacterized protein</fullName>
    </submittedName>
</protein>
<gene>
    <name evidence="1" type="ORF">CORMATOL_02443</name>
</gene>
<evidence type="ECO:0000313" key="1">
    <source>
        <dbReference type="EMBL" id="EEG26044.1"/>
    </source>
</evidence>
<dbReference type="Proteomes" id="UP000006247">
    <property type="component" value="Unassembled WGS sequence"/>
</dbReference>
<accession>C0E611</accession>
<reference evidence="1 2" key="1">
    <citation type="submission" date="2009-01" db="EMBL/GenBank/DDBJ databases">
        <authorList>
            <person name="Fulton L."/>
            <person name="Clifton S."/>
            <person name="Chinwalla A.T."/>
            <person name="Mitreva M."/>
            <person name="Sodergren E."/>
            <person name="Weinstock G."/>
            <person name="Clifton S."/>
            <person name="Dooling D.J."/>
            <person name="Fulton B."/>
            <person name="Minx P."/>
            <person name="Pepin K.H."/>
            <person name="Johnson M."/>
            <person name="Bhonagiri V."/>
            <person name="Nash W.E."/>
            <person name="Mardis E.R."/>
            <person name="Wilson R.K."/>
        </authorList>
    </citation>
    <scope>NUCLEOTIDE SEQUENCE [LARGE SCALE GENOMIC DNA]</scope>
    <source>
        <strain evidence="1 2">ATCC 33806</strain>
    </source>
</reference>
<dbReference type="AlphaFoldDB" id="C0E611"/>
<evidence type="ECO:0000313" key="2">
    <source>
        <dbReference type="Proteomes" id="UP000006247"/>
    </source>
</evidence>
<comment type="caution">
    <text evidence="1">The sequence shown here is derived from an EMBL/GenBank/DDBJ whole genome shotgun (WGS) entry which is preliminary data.</text>
</comment>
<name>C0E611_9CORY</name>